<dbReference type="InterPro" id="IPR036291">
    <property type="entry name" value="NAD(P)-bd_dom_sf"/>
</dbReference>
<dbReference type="AlphaFoldDB" id="A0A518BIS6"/>
<dbReference type="GO" id="GO:0000166">
    <property type="term" value="F:nucleotide binding"/>
    <property type="evidence" value="ECO:0007669"/>
    <property type="project" value="InterPro"/>
</dbReference>
<dbReference type="SUPFAM" id="SSF51735">
    <property type="entry name" value="NAD(P)-binding Rossmann-fold domains"/>
    <property type="match status" value="1"/>
</dbReference>
<sequence length="371" mass="40282">MAPLNLGIVGPGQVARVFAAAAIESGAARITRVLGRGRERLEDFTAEFGGRAFDDRLAFFMDEDPAAPMEAVYIATPHTEHLQPARLALECGIHVLCEKPLVLPLGKCSGLIRHARRTRVALMEGWMYRTHPQVAALFELISAGELGTIRRVESEFAFDCPFDPQHRLFKFALGGGAILDVGGYPLSLALGVARAEAGGGSDILQSAALVAAEGELTPSMVIGDARATVRIGEIEAHLRAAITRDGGCSARVVGSRATATLEHPFMPEGRRRGLVGAILIDREGHVERREVPSPLDCFALEALAFRDLVRSGQWLGPTWPLVDHDESSVIARLMIDWRQAIYETLPQDFQLPEGLTLSDLELDVPDLPEFL</sequence>
<proteinExistence type="inferred from homology"/>
<protein>
    <submittedName>
        <fullName evidence="5">1,5-anhydro-D-fructose reductase</fullName>
        <ecNumber evidence="5">1.1.1.292</ecNumber>
    </submittedName>
</protein>
<evidence type="ECO:0000313" key="6">
    <source>
        <dbReference type="Proteomes" id="UP000316921"/>
    </source>
</evidence>
<dbReference type="InterPro" id="IPR000683">
    <property type="entry name" value="Gfo/Idh/MocA-like_OxRdtase_N"/>
</dbReference>
<dbReference type="Pfam" id="PF01408">
    <property type="entry name" value="GFO_IDH_MocA"/>
    <property type="match status" value="1"/>
</dbReference>
<evidence type="ECO:0000259" key="4">
    <source>
        <dbReference type="Pfam" id="PF22725"/>
    </source>
</evidence>
<name>A0A518BIS6_9BACT</name>
<feature type="domain" description="GFO/IDH/MocA-like oxidoreductase" evidence="4">
    <location>
        <begin position="136"/>
        <end position="196"/>
    </location>
</feature>
<dbReference type="RefSeq" id="WP_419192480.1">
    <property type="nucleotide sequence ID" value="NZ_CP036287.1"/>
</dbReference>
<dbReference type="PANTHER" id="PTHR22604:SF105">
    <property type="entry name" value="TRANS-1,2-DIHYDROBENZENE-1,2-DIOL DEHYDROGENASE"/>
    <property type="match status" value="1"/>
</dbReference>
<dbReference type="InterPro" id="IPR050984">
    <property type="entry name" value="Gfo/Idh/MocA_domain"/>
</dbReference>
<reference evidence="5 6" key="1">
    <citation type="submission" date="2019-02" db="EMBL/GenBank/DDBJ databases">
        <title>Deep-cultivation of Planctomycetes and their phenomic and genomic characterization uncovers novel biology.</title>
        <authorList>
            <person name="Wiegand S."/>
            <person name="Jogler M."/>
            <person name="Boedeker C."/>
            <person name="Pinto D."/>
            <person name="Vollmers J."/>
            <person name="Rivas-Marin E."/>
            <person name="Kohn T."/>
            <person name="Peeters S.H."/>
            <person name="Heuer A."/>
            <person name="Rast P."/>
            <person name="Oberbeckmann S."/>
            <person name="Bunk B."/>
            <person name="Jeske O."/>
            <person name="Meyerdierks A."/>
            <person name="Storesund J.E."/>
            <person name="Kallscheuer N."/>
            <person name="Luecker S."/>
            <person name="Lage O.M."/>
            <person name="Pohl T."/>
            <person name="Merkel B.J."/>
            <person name="Hornburger P."/>
            <person name="Mueller R.-W."/>
            <person name="Bruemmer F."/>
            <person name="Labrenz M."/>
            <person name="Spormann A.M."/>
            <person name="Op den Camp H."/>
            <person name="Overmann J."/>
            <person name="Amann R."/>
            <person name="Jetten M.S.M."/>
            <person name="Mascher T."/>
            <person name="Medema M.H."/>
            <person name="Devos D.P."/>
            <person name="Kaster A.-K."/>
            <person name="Ovreas L."/>
            <person name="Rohde M."/>
            <person name="Galperin M.Y."/>
            <person name="Jogler C."/>
        </authorList>
    </citation>
    <scope>NUCLEOTIDE SEQUENCE [LARGE SCALE GENOMIC DNA]</scope>
    <source>
        <strain evidence="5 6">Pla133</strain>
    </source>
</reference>
<accession>A0A518BIS6</accession>
<dbReference type="Proteomes" id="UP000316921">
    <property type="component" value="Chromosome"/>
</dbReference>
<evidence type="ECO:0000256" key="2">
    <source>
        <dbReference type="ARBA" id="ARBA00023002"/>
    </source>
</evidence>
<dbReference type="Pfam" id="PF22725">
    <property type="entry name" value="GFO_IDH_MocA_C3"/>
    <property type="match status" value="1"/>
</dbReference>
<dbReference type="PANTHER" id="PTHR22604">
    <property type="entry name" value="OXIDOREDUCTASES"/>
    <property type="match status" value="1"/>
</dbReference>
<evidence type="ECO:0000313" key="5">
    <source>
        <dbReference type="EMBL" id="QDU66881.1"/>
    </source>
</evidence>
<dbReference type="EMBL" id="CP036287">
    <property type="protein sequence ID" value="QDU66881.1"/>
    <property type="molecule type" value="Genomic_DNA"/>
</dbReference>
<dbReference type="Gene3D" id="3.40.50.720">
    <property type="entry name" value="NAD(P)-binding Rossmann-like Domain"/>
    <property type="match status" value="1"/>
</dbReference>
<dbReference type="KEGG" id="pbap:Pla133_19570"/>
<keyword evidence="6" id="KW-1185">Reference proteome</keyword>
<dbReference type="EC" id="1.1.1.292" evidence="5"/>
<organism evidence="5 6">
    <name type="scientific">Engelhardtia mirabilis</name>
    <dbReference type="NCBI Taxonomy" id="2528011"/>
    <lineage>
        <taxon>Bacteria</taxon>
        <taxon>Pseudomonadati</taxon>
        <taxon>Planctomycetota</taxon>
        <taxon>Planctomycetia</taxon>
        <taxon>Planctomycetia incertae sedis</taxon>
        <taxon>Engelhardtia</taxon>
    </lineage>
</organism>
<evidence type="ECO:0000256" key="1">
    <source>
        <dbReference type="ARBA" id="ARBA00010928"/>
    </source>
</evidence>
<feature type="domain" description="Gfo/Idh/MocA-like oxidoreductase N-terminal" evidence="3">
    <location>
        <begin position="5"/>
        <end position="125"/>
    </location>
</feature>
<dbReference type="Gene3D" id="3.30.360.10">
    <property type="entry name" value="Dihydrodipicolinate Reductase, domain 2"/>
    <property type="match status" value="1"/>
</dbReference>
<gene>
    <name evidence="5" type="primary">afr_3</name>
    <name evidence="5" type="ORF">Pla133_19570</name>
</gene>
<keyword evidence="2 5" id="KW-0560">Oxidoreductase</keyword>
<dbReference type="SUPFAM" id="SSF55347">
    <property type="entry name" value="Glyceraldehyde-3-phosphate dehydrogenase-like, C-terminal domain"/>
    <property type="match status" value="1"/>
</dbReference>
<comment type="similarity">
    <text evidence="1">Belongs to the Gfo/Idh/MocA family.</text>
</comment>
<dbReference type="InterPro" id="IPR055170">
    <property type="entry name" value="GFO_IDH_MocA-like_dom"/>
</dbReference>
<dbReference type="GO" id="GO:0033712">
    <property type="term" value="F:1,5-anhydro-D-fructose reductase (1,5-anhydro-D-mannitol-forming) activity"/>
    <property type="evidence" value="ECO:0007669"/>
    <property type="project" value="UniProtKB-EC"/>
</dbReference>
<evidence type="ECO:0000259" key="3">
    <source>
        <dbReference type="Pfam" id="PF01408"/>
    </source>
</evidence>